<dbReference type="PANTHER" id="PTHR30574:SF1">
    <property type="entry name" value="SULPHUR TRANSPORT DOMAIN-CONTAINING PROTEIN"/>
    <property type="match status" value="1"/>
</dbReference>
<protein>
    <submittedName>
        <fullName evidence="10">Uncharacterized protein</fullName>
    </submittedName>
</protein>
<reference evidence="10 11" key="1">
    <citation type="submission" date="2019-06" db="EMBL/GenBank/DDBJ databases">
        <title>Sequencing the genomes of 1000 actinobacteria strains.</title>
        <authorList>
            <person name="Klenk H.-P."/>
        </authorList>
    </citation>
    <scope>NUCLEOTIDE SEQUENCE [LARGE SCALE GENOMIC DNA]</scope>
    <source>
        <strain evidence="10 11">DSM 46837</strain>
    </source>
</reference>
<feature type="transmembrane region" description="Helical" evidence="9">
    <location>
        <begin position="131"/>
        <end position="151"/>
    </location>
</feature>
<gene>
    <name evidence="10" type="ORF">FHU33_3971</name>
</gene>
<keyword evidence="4" id="KW-0997">Cell inner membrane</keyword>
<dbReference type="InterPro" id="IPR007272">
    <property type="entry name" value="Sulf_transp_TsuA/YedE"/>
</dbReference>
<dbReference type="PANTHER" id="PTHR30574">
    <property type="entry name" value="INNER MEMBRANE PROTEIN YEDE"/>
    <property type="match status" value="1"/>
</dbReference>
<keyword evidence="7 9" id="KW-0472">Membrane</keyword>
<dbReference type="GO" id="GO:0005886">
    <property type="term" value="C:plasma membrane"/>
    <property type="evidence" value="ECO:0007669"/>
    <property type="project" value="UniProtKB-SubCell"/>
</dbReference>
<comment type="subcellular location">
    <subcellularLocation>
        <location evidence="1">Cell inner membrane</location>
        <topology evidence="1">Multi-pass membrane protein</topology>
    </subcellularLocation>
</comment>
<dbReference type="Pfam" id="PF04143">
    <property type="entry name" value="Sulf_transp"/>
    <property type="match status" value="1"/>
</dbReference>
<evidence type="ECO:0000256" key="6">
    <source>
        <dbReference type="ARBA" id="ARBA00022989"/>
    </source>
</evidence>
<evidence type="ECO:0000256" key="5">
    <source>
        <dbReference type="ARBA" id="ARBA00022692"/>
    </source>
</evidence>
<dbReference type="Proteomes" id="UP000319865">
    <property type="component" value="Unassembled WGS sequence"/>
</dbReference>
<organism evidence="10 11">
    <name type="scientific">Blastococcus colisei</name>
    <dbReference type="NCBI Taxonomy" id="1564162"/>
    <lineage>
        <taxon>Bacteria</taxon>
        <taxon>Bacillati</taxon>
        <taxon>Actinomycetota</taxon>
        <taxon>Actinomycetes</taxon>
        <taxon>Geodermatophilales</taxon>
        <taxon>Geodermatophilaceae</taxon>
        <taxon>Blastococcus</taxon>
    </lineage>
</organism>
<evidence type="ECO:0000256" key="1">
    <source>
        <dbReference type="ARBA" id="ARBA00004429"/>
    </source>
</evidence>
<evidence type="ECO:0000313" key="10">
    <source>
        <dbReference type="EMBL" id="TQN37325.1"/>
    </source>
</evidence>
<evidence type="ECO:0000256" key="8">
    <source>
        <dbReference type="ARBA" id="ARBA00035655"/>
    </source>
</evidence>
<dbReference type="EMBL" id="VFQE01000002">
    <property type="protein sequence ID" value="TQN37325.1"/>
    <property type="molecule type" value="Genomic_DNA"/>
</dbReference>
<evidence type="ECO:0000256" key="3">
    <source>
        <dbReference type="ARBA" id="ARBA00022475"/>
    </source>
</evidence>
<keyword evidence="2" id="KW-0813">Transport</keyword>
<keyword evidence="5 9" id="KW-0812">Transmembrane</keyword>
<evidence type="ECO:0000256" key="4">
    <source>
        <dbReference type="ARBA" id="ARBA00022519"/>
    </source>
</evidence>
<dbReference type="RefSeq" id="WP_170182612.1">
    <property type="nucleotide sequence ID" value="NZ_VFQE01000002.1"/>
</dbReference>
<evidence type="ECO:0000256" key="2">
    <source>
        <dbReference type="ARBA" id="ARBA00022448"/>
    </source>
</evidence>
<comment type="similarity">
    <text evidence="8">Belongs to the TsuA/YedE (TC 9.B.102) family.</text>
</comment>
<proteinExistence type="inferred from homology"/>
<evidence type="ECO:0000256" key="7">
    <source>
        <dbReference type="ARBA" id="ARBA00023136"/>
    </source>
</evidence>
<keyword evidence="11" id="KW-1185">Reference proteome</keyword>
<evidence type="ECO:0000256" key="9">
    <source>
        <dbReference type="SAM" id="Phobius"/>
    </source>
</evidence>
<keyword evidence="6 9" id="KW-1133">Transmembrane helix</keyword>
<feature type="transmembrane region" description="Helical" evidence="9">
    <location>
        <begin position="9"/>
        <end position="29"/>
    </location>
</feature>
<keyword evidence="3" id="KW-1003">Cell membrane</keyword>
<comment type="caution">
    <text evidence="10">The sequence shown here is derived from an EMBL/GenBank/DDBJ whole genome shotgun (WGS) entry which is preliminary data.</text>
</comment>
<sequence>MLDWIAAQWPWWVTGPGVGLCVVALYGLVNARLGVSGAWLATIAPAEGWRPDPWRRTFLLALVGGSAVAALLGPPVVVHGYGRLSELLGPAVLVPVLLLVGVALGYGARWAGGCTSGHGMSGCAAGSPDSLVMTATFFTVAVLVTLALHALTGGRL</sequence>
<dbReference type="AlphaFoldDB" id="A0A543NZR0"/>
<feature type="transmembrane region" description="Helical" evidence="9">
    <location>
        <begin position="58"/>
        <end position="78"/>
    </location>
</feature>
<accession>A0A543NZR0</accession>
<evidence type="ECO:0000313" key="11">
    <source>
        <dbReference type="Proteomes" id="UP000319865"/>
    </source>
</evidence>
<feature type="transmembrane region" description="Helical" evidence="9">
    <location>
        <begin position="90"/>
        <end position="111"/>
    </location>
</feature>
<name>A0A543NZR0_9ACTN</name>